<name>A0A7Z8JZ30_9CELL</name>
<organism evidence="2 3">
    <name type="scientific">Cellulomonas hominis</name>
    <dbReference type="NCBI Taxonomy" id="156981"/>
    <lineage>
        <taxon>Bacteria</taxon>
        <taxon>Bacillati</taxon>
        <taxon>Actinomycetota</taxon>
        <taxon>Actinomycetes</taxon>
        <taxon>Micrococcales</taxon>
        <taxon>Cellulomonadaceae</taxon>
        <taxon>Cellulomonas</taxon>
    </lineage>
</organism>
<dbReference type="InterPro" id="IPR006076">
    <property type="entry name" value="FAD-dep_OxRdtase"/>
</dbReference>
<accession>A0A7Z8JZ30</accession>
<gene>
    <name evidence="2" type="ORF">FA014_14885</name>
</gene>
<dbReference type="PANTHER" id="PTHR13847">
    <property type="entry name" value="SARCOSINE DEHYDROGENASE-RELATED"/>
    <property type="match status" value="1"/>
</dbReference>
<dbReference type="Gene3D" id="3.50.50.60">
    <property type="entry name" value="FAD/NAD(P)-binding domain"/>
    <property type="match status" value="1"/>
</dbReference>
<feature type="non-terminal residue" evidence="2">
    <location>
        <position position="100"/>
    </location>
</feature>
<evidence type="ECO:0000313" key="3">
    <source>
        <dbReference type="Proteomes" id="UP000308121"/>
    </source>
</evidence>
<dbReference type="EMBL" id="SZYE01000147">
    <property type="protein sequence ID" value="TKR22733.1"/>
    <property type="molecule type" value="Genomic_DNA"/>
</dbReference>
<dbReference type="OrthoDB" id="9805852at2"/>
<evidence type="ECO:0000259" key="1">
    <source>
        <dbReference type="Pfam" id="PF01266"/>
    </source>
</evidence>
<evidence type="ECO:0000313" key="2">
    <source>
        <dbReference type="EMBL" id="TKR22733.1"/>
    </source>
</evidence>
<dbReference type="AlphaFoldDB" id="A0A7Z8JZ30"/>
<dbReference type="SUPFAM" id="SSF51905">
    <property type="entry name" value="FAD/NAD(P)-binding domain"/>
    <property type="match status" value="1"/>
</dbReference>
<protein>
    <submittedName>
        <fullName evidence="2">FAD-dependent oxidoreductase</fullName>
    </submittedName>
</protein>
<dbReference type="Pfam" id="PF01266">
    <property type="entry name" value="DAO"/>
    <property type="match status" value="1"/>
</dbReference>
<feature type="domain" description="FAD dependent oxidoreductase" evidence="1">
    <location>
        <begin position="38"/>
        <end position="89"/>
    </location>
</feature>
<dbReference type="InterPro" id="IPR036188">
    <property type="entry name" value="FAD/NAD-bd_sf"/>
</dbReference>
<reference evidence="2 3" key="1">
    <citation type="submission" date="2019-05" db="EMBL/GenBank/DDBJ databases">
        <title>Genome sequence of Cellulomonas hominis strain CS1.</title>
        <authorList>
            <person name="Belmont J."/>
            <person name="Maclea K.S."/>
        </authorList>
    </citation>
    <scope>NUCLEOTIDE SEQUENCE [LARGE SCALE GENOMIC DNA]</scope>
    <source>
        <strain evidence="2 3">CS1</strain>
    </source>
</reference>
<comment type="caution">
    <text evidence="2">The sequence shown here is derived from an EMBL/GenBank/DDBJ whole genome shotgun (WGS) entry which is preliminary data.</text>
</comment>
<dbReference type="Proteomes" id="UP000308121">
    <property type="component" value="Unassembled WGS sequence"/>
</dbReference>
<dbReference type="GO" id="GO:0005737">
    <property type="term" value="C:cytoplasm"/>
    <property type="evidence" value="ECO:0007669"/>
    <property type="project" value="TreeGrafter"/>
</dbReference>
<dbReference type="PANTHER" id="PTHR13847:SF281">
    <property type="entry name" value="FAD DEPENDENT OXIDOREDUCTASE DOMAIN-CONTAINING PROTEIN"/>
    <property type="match status" value="1"/>
</dbReference>
<sequence length="100" mass="10056">MRWSTGGDPAAASLWFDQAEADDPRPARDPLDGDTTADVVVVGAGLTGLWTAYYLLEADPALDVLVVEQDVAGAGASGRTGGWYGAGPASAAARVAAAHG</sequence>
<proteinExistence type="predicted"/>